<evidence type="ECO:0000256" key="4">
    <source>
        <dbReference type="ARBA" id="ARBA00022722"/>
    </source>
</evidence>
<keyword evidence="3" id="KW-0548">Nucleotidyltransferase</keyword>
<dbReference type="RefSeq" id="XP_002732475.1">
    <property type="nucleotide sequence ID" value="XM_002732429.1"/>
</dbReference>
<dbReference type="Pfam" id="PF17921">
    <property type="entry name" value="Integrase_H2C2"/>
    <property type="match status" value="1"/>
</dbReference>
<evidence type="ECO:0000313" key="12">
    <source>
        <dbReference type="RefSeq" id="XP_002732475.1"/>
    </source>
</evidence>
<protein>
    <recommendedName>
        <fullName evidence="1">RNA-directed DNA polymerase</fullName>
        <ecNumber evidence="1">2.7.7.49</ecNumber>
    </recommendedName>
</protein>
<feature type="compositionally biased region" description="Polar residues" evidence="8">
    <location>
        <begin position="1140"/>
        <end position="1152"/>
    </location>
</feature>
<dbReference type="EC" id="2.7.7.49" evidence="1"/>
<keyword evidence="2" id="KW-0808">Transferase</keyword>
<evidence type="ECO:0000256" key="3">
    <source>
        <dbReference type="ARBA" id="ARBA00022695"/>
    </source>
</evidence>
<evidence type="ECO:0000256" key="1">
    <source>
        <dbReference type="ARBA" id="ARBA00012493"/>
    </source>
</evidence>
<dbReference type="CDD" id="cd01647">
    <property type="entry name" value="RT_LTR"/>
    <property type="match status" value="1"/>
</dbReference>
<dbReference type="Gene3D" id="3.30.70.270">
    <property type="match status" value="2"/>
</dbReference>
<dbReference type="InterPro" id="IPR036397">
    <property type="entry name" value="RNaseH_sf"/>
</dbReference>
<dbReference type="Pfam" id="PF00078">
    <property type="entry name" value="RVT_1"/>
    <property type="match status" value="1"/>
</dbReference>
<keyword evidence="6" id="KW-0378">Hydrolase</keyword>
<dbReference type="InterPro" id="IPR001584">
    <property type="entry name" value="Integrase_cat-core"/>
</dbReference>
<feature type="domain" description="Reverse transcriptase" evidence="9">
    <location>
        <begin position="288"/>
        <end position="466"/>
    </location>
</feature>
<dbReference type="Gene3D" id="3.10.10.10">
    <property type="entry name" value="HIV Type 1 Reverse Transcriptase, subunit A, domain 1"/>
    <property type="match status" value="1"/>
</dbReference>
<dbReference type="CDD" id="cd09274">
    <property type="entry name" value="RNase_HI_RT_Ty3"/>
    <property type="match status" value="1"/>
</dbReference>
<dbReference type="InterPro" id="IPR043128">
    <property type="entry name" value="Rev_trsase/Diguanyl_cyclase"/>
</dbReference>
<dbReference type="Gene3D" id="2.40.70.10">
    <property type="entry name" value="Acid Proteases"/>
    <property type="match status" value="1"/>
</dbReference>
<dbReference type="Pfam" id="PF17917">
    <property type="entry name" value="RT_RNaseH"/>
    <property type="match status" value="1"/>
</dbReference>
<name>A0ABM0GLD1_SACKO</name>
<evidence type="ECO:0000256" key="7">
    <source>
        <dbReference type="ARBA" id="ARBA00022918"/>
    </source>
</evidence>
<dbReference type="SUPFAM" id="SSF56672">
    <property type="entry name" value="DNA/RNA polymerases"/>
    <property type="match status" value="1"/>
</dbReference>
<sequence>MSTVNAGAEAPCNVPTVHRMTHYKLKKLHKPRGPGNGDKKQSCWGCGGKWPHDKKEKCPAWGKECRKCHKQNHFAKYCKSQGRTENNFISTEPTTVYSYGQETYNVDLYRTASSISKTQPYRYNLQLNGVPTTMEIDTGAAVSLISEQQFKKLKVGQQALQLHTEGLPRLRTYAGNCINPLGQTELEAREADTIHKLKVLVVPGNGPNLIGRDWLEIIKLDWPQVFHLDGESWISKHPKLFEPGLGTLKDTTIKLHVNPEITPRYMKARTVPFALRDKVDKEIDRLEKEGVIRPVSYSDWASPVVSVLKATGDVRICGDYKQTLNKALCVDRYPIPNVEDLYAKLAGGKFFTKLDLSHAYQQLLLDEESQNLTAINTNKGIYAYTRLPYGISAAPGIFQRTMEQTVQGISMTAVYIDDILVSGLTEKEHEENLDEFLDRLDKAGLKLKRDKCVFKKPSVTYLGHCIDATGIRPTEEKVAVIQKAPAPQNREELKSYLGLLNYYHRFLKNLSTVLAPLYQLGQQNTKWQWGKSQQEAFSKSKELLQSSQLLVHYDSGLKLTLDCDASPYGIGAVLSHRMPNGMEQPIAFASRTLAPAEKRYAQIEREGLAIVFGVTKFHKYLYGREFSIKTDHKPLLGLLKQDKAISQLASARIQRWALTLANYQYQLEYKPGSNMGNADGLSRLPIKEQPGSVPVPEEVVLTLSTLDGSPVTAELVANWTARDPVLSHILKWVTQGWPEQVEEQLRPYFRRKQELLVQQGCILWGSRVIIPARAREAILEELHEGHPGIVRMKALARNYLWWPGLDAEIDDRVRSCTACQDSTKSPTKAPLHAWEWPNQPWFRLHIDFAGPYEGKMILIIVDAHSKYIEAHVMPTATSTATINKLYQTFATHGPPHMIVSDNGTCFTSEEFRSFCKTNGIKHITTAPYHPASNGLAERAVQTVKGGLRKSSGCLESRLYRFLARYRITPQTTTGQIPAALLMQRHPRSRLDLVQPSLQTRVLHNQGKMKENYDTKTRDYTYFLGDSVFAMNYAGKPKWIPGVIEEKWGSLTFLVRLQDGRVWKRHQDQLRSRSPSEEIMQSDQTQSKPNMVPVPTRMPSISPSVPVPKQDLSSLKMEELVENVSPPTTNKSTTLKDETTDPINEQSSETSASVPEVRRSSRQRKFPDKYDMYV</sequence>
<feature type="region of interest" description="Disordered" evidence="8">
    <location>
        <begin position="1065"/>
        <end position="1173"/>
    </location>
</feature>
<keyword evidence="7" id="KW-0695">RNA-directed DNA polymerase</keyword>
<keyword evidence="5" id="KW-0255">Endonuclease</keyword>
<reference evidence="12" key="1">
    <citation type="submission" date="2025-08" db="UniProtKB">
        <authorList>
            <consortium name="RefSeq"/>
        </authorList>
    </citation>
    <scope>IDENTIFICATION</scope>
    <source>
        <tissue evidence="12">Testes</tissue>
    </source>
</reference>
<feature type="domain" description="Integrase catalytic" evidence="10">
    <location>
        <begin position="836"/>
        <end position="949"/>
    </location>
</feature>
<feature type="compositionally biased region" description="Polar residues" evidence="8">
    <location>
        <begin position="1078"/>
        <end position="1088"/>
    </location>
</feature>
<dbReference type="GeneID" id="100376809"/>
<dbReference type="Gene3D" id="1.10.340.70">
    <property type="match status" value="1"/>
</dbReference>
<dbReference type="SUPFAM" id="SSF50630">
    <property type="entry name" value="Acid proteases"/>
    <property type="match status" value="1"/>
</dbReference>
<dbReference type="InterPro" id="IPR041588">
    <property type="entry name" value="Integrase_H2C2"/>
</dbReference>
<keyword evidence="11" id="KW-1185">Reference proteome</keyword>
<feature type="compositionally biased region" description="Basic and acidic residues" evidence="8">
    <location>
        <begin position="1065"/>
        <end position="1075"/>
    </location>
</feature>
<feature type="compositionally biased region" description="Basic and acidic residues" evidence="8">
    <location>
        <begin position="1164"/>
        <end position="1173"/>
    </location>
</feature>
<accession>A0ABM0GLD1</accession>
<dbReference type="PANTHER" id="PTHR37984:SF13">
    <property type="entry name" value="RIBONUCLEASE H"/>
    <property type="match status" value="1"/>
</dbReference>
<dbReference type="PROSITE" id="PS50878">
    <property type="entry name" value="RT_POL"/>
    <property type="match status" value="1"/>
</dbReference>
<evidence type="ECO:0000256" key="2">
    <source>
        <dbReference type="ARBA" id="ARBA00022679"/>
    </source>
</evidence>
<evidence type="ECO:0000313" key="11">
    <source>
        <dbReference type="Proteomes" id="UP000694865"/>
    </source>
</evidence>
<evidence type="ECO:0000256" key="6">
    <source>
        <dbReference type="ARBA" id="ARBA00022801"/>
    </source>
</evidence>
<dbReference type="InterPro" id="IPR021109">
    <property type="entry name" value="Peptidase_aspartic_dom_sf"/>
</dbReference>
<dbReference type="Pfam" id="PF00665">
    <property type="entry name" value="rve"/>
    <property type="match status" value="1"/>
</dbReference>
<dbReference type="InterPro" id="IPR041373">
    <property type="entry name" value="RT_RNaseH"/>
</dbReference>
<proteinExistence type="predicted"/>
<dbReference type="SUPFAM" id="SSF53098">
    <property type="entry name" value="Ribonuclease H-like"/>
    <property type="match status" value="1"/>
</dbReference>
<dbReference type="PROSITE" id="PS50994">
    <property type="entry name" value="INTEGRASE"/>
    <property type="match status" value="1"/>
</dbReference>
<dbReference type="InterPro" id="IPR050951">
    <property type="entry name" value="Retrovirus_Pol_polyprotein"/>
</dbReference>
<dbReference type="Proteomes" id="UP000694865">
    <property type="component" value="Unplaced"/>
</dbReference>
<evidence type="ECO:0000259" key="10">
    <source>
        <dbReference type="PROSITE" id="PS50994"/>
    </source>
</evidence>
<evidence type="ECO:0000259" key="9">
    <source>
        <dbReference type="PROSITE" id="PS50878"/>
    </source>
</evidence>
<dbReference type="Gene3D" id="3.30.420.10">
    <property type="entry name" value="Ribonuclease H-like superfamily/Ribonuclease H"/>
    <property type="match status" value="1"/>
</dbReference>
<evidence type="ECO:0000256" key="5">
    <source>
        <dbReference type="ARBA" id="ARBA00022759"/>
    </source>
</evidence>
<dbReference type="InterPro" id="IPR000477">
    <property type="entry name" value="RT_dom"/>
</dbReference>
<keyword evidence="4" id="KW-0540">Nuclease</keyword>
<gene>
    <name evidence="12" type="primary">LOC100376809</name>
</gene>
<dbReference type="InterPro" id="IPR012337">
    <property type="entry name" value="RNaseH-like_sf"/>
</dbReference>
<organism evidence="11 12">
    <name type="scientific">Saccoglossus kowalevskii</name>
    <name type="common">Acorn worm</name>
    <dbReference type="NCBI Taxonomy" id="10224"/>
    <lineage>
        <taxon>Eukaryota</taxon>
        <taxon>Metazoa</taxon>
        <taxon>Hemichordata</taxon>
        <taxon>Enteropneusta</taxon>
        <taxon>Harrimaniidae</taxon>
        <taxon>Saccoglossus</taxon>
    </lineage>
</organism>
<dbReference type="Gene3D" id="3.10.20.370">
    <property type="match status" value="1"/>
</dbReference>
<dbReference type="PANTHER" id="PTHR37984">
    <property type="entry name" value="PROTEIN CBG26694"/>
    <property type="match status" value="1"/>
</dbReference>
<dbReference type="InterPro" id="IPR043502">
    <property type="entry name" value="DNA/RNA_pol_sf"/>
</dbReference>
<evidence type="ECO:0000256" key="8">
    <source>
        <dbReference type="SAM" id="MobiDB-lite"/>
    </source>
</evidence>